<dbReference type="RefSeq" id="WP_110998526.1">
    <property type="nucleotide sequence ID" value="NZ_QKTW01000014.1"/>
</dbReference>
<evidence type="ECO:0000256" key="1">
    <source>
        <dbReference type="PROSITE-ProRule" id="PRU00339"/>
    </source>
</evidence>
<dbReference type="SMART" id="SM00028">
    <property type="entry name" value="TPR"/>
    <property type="match status" value="3"/>
</dbReference>
<evidence type="ECO:0000313" key="3">
    <source>
        <dbReference type="EMBL" id="PZF73247.1"/>
    </source>
</evidence>
<feature type="chain" id="PRO_5016092456" evidence="2">
    <location>
        <begin position="21"/>
        <end position="496"/>
    </location>
</feature>
<dbReference type="AlphaFoldDB" id="A0A2W2BBH8"/>
<comment type="caution">
    <text evidence="3">The sequence shown here is derived from an EMBL/GenBank/DDBJ whole genome shotgun (WGS) entry which is preliminary data.</text>
</comment>
<dbReference type="Proteomes" id="UP000248745">
    <property type="component" value="Unassembled WGS sequence"/>
</dbReference>
<organism evidence="3 4">
    <name type="scientific">Taibaiella soli</name>
    <dbReference type="NCBI Taxonomy" id="1649169"/>
    <lineage>
        <taxon>Bacteria</taxon>
        <taxon>Pseudomonadati</taxon>
        <taxon>Bacteroidota</taxon>
        <taxon>Chitinophagia</taxon>
        <taxon>Chitinophagales</taxon>
        <taxon>Chitinophagaceae</taxon>
        <taxon>Taibaiella</taxon>
    </lineage>
</organism>
<dbReference type="InterPro" id="IPR019734">
    <property type="entry name" value="TPR_rpt"/>
</dbReference>
<dbReference type="Pfam" id="PF13176">
    <property type="entry name" value="TPR_7"/>
    <property type="match status" value="1"/>
</dbReference>
<protein>
    <submittedName>
        <fullName evidence="3">Uncharacterized protein</fullName>
    </submittedName>
</protein>
<feature type="repeat" description="TPR" evidence="1">
    <location>
        <begin position="444"/>
        <end position="477"/>
    </location>
</feature>
<accession>A0A2W2BBH8</accession>
<proteinExistence type="predicted"/>
<dbReference type="Gene3D" id="1.25.40.10">
    <property type="entry name" value="Tetratricopeptide repeat domain"/>
    <property type="match status" value="1"/>
</dbReference>
<feature type="signal peptide" evidence="2">
    <location>
        <begin position="1"/>
        <end position="20"/>
    </location>
</feature>
<dbReference type="SUPFAM" id="SSF48452">
    <property type="entry name" value="TPR-like"/>
    <property type="match status" value="1"/>
</dbReference>
<keyword evidence="4" id="KW-1185">Reference proteome</keyword>
<reference evidence="3 4" key="1">
    <citation type="submission" date="2018-06" db="EMBL/GenBank/DDBJ databases">
        <title>Mucibacter soli gen. nov., sp. nov., a new member of the family Chitinophagaceae producing mucin.</title>
        <authorList>
            <person name="Kim M.-K."/>
            <person name="Park S."/>
            <person name="Kim T.-S."/>
            <person name="Joung Y."/>
            <person name="Han J.-H."/>
            <person name="Kim S.B."/>
        </authorList>
    </citation>
    <scope>NUCLEOTIDE SEQUENCE [LARGE SCALE GENOMIC DNA]</scope>
    <source>
        <strain evidence="3 4">R1-15</strain>
    </source>
</reference>
<dbReference type="OrthoDB" id="1466726at2"/>
<dbReference type="EMBL" id="QKTW01000014">
    <property type="protein sequence ID" value="PZF73247.1"/>
    <property type="molecule type" value="Genomic_DNA"/>
</dbReference>
<gene>
    <name evidence="3" type="ORF">DN068_08720</name>
</gene>
<dbReference type="InterPro" id="IPR011990">
    <property type="entry name" value="TPR-like_helical_dom_sf"/>
</dbReference>
<keyword evidence="2" id="KW-0732">Signal</keyword>
<name>A0A2W2BBH8_9BACT</name>
<evidence type="ECO:0000256" key="2">
    <source>
        <dbReference type="SAM" id="SignalP"/>
    </source>
</evidence>
<dbReference type="PROSITE" id="PS50005">
    <property type="entry name" value="TPR"/>
    <property type="match status" value="1"/>
</dbReference>
<keyword evidence="1" id="KW-0802">TPR repeat</keyword>
<sequence>MFVRFLIFVSLFCLSTRANSQNYTYDYDASCRAAYSSYLSMDLADGNAATIKAIKQNPYNLMATYISDYEDFVLLLFNGSEIDMQQRKGHFNERLDLLNKGNEDVPWYRLCKAGVYLHWAFIHGRFGENFKAATLFRKSFQLLRENREKFPDFTYNNVFLGLEEAAVGTIPEDYKWLASVFGMKGNVKNGNNKLTTFLKEHTNTTDILREEAVIFQCYIRFYLLSQPDQVWNFVNSNDFQIQNNLLRCFVRTNLSLNNRRAETALQTMHYAQTLSNYNEFPTMDYEMGNALMLKVDYSSINYFQRYVTRNKGNLYTKDAWQKMAYMFYLEQNQSKANYCLSQLKAQGNTIVDADKQAERLAETQKWPNPTLLQVRLLTDGGYFTQAQAKLSGLNETNFNNPADKLEYNYRTGKLFDELNQDAKAIQYYQIALNTGKDMKEQYAARSALQIGMIYEKQGKNDSALQYYRICLQMRNHDFQSSLDQQSKAGINRLSGK</sequence>
<evidence type="ECO:0000313" key="4">
    <source>
        <dbReference type="Proteomes" id="UP000248745"/>
    </source>
</evidence>